<reference evidence="3" key="1">
    <citation type="submission" date="2024-07" db="EMBL/GenBank/DDBJ databases">
        <title>Two chromosome-level genome assemblies of Korean endemic species Abeliophyllum distichum and Forsythia ovata (Oleaceae).</title>
        <authorList>
            <person name="Jang H."/>
        </authorList>
    </citation>
    <scope>NUCLEOTIDE SEQUENCE [LARGE SCALE GENOMIC DNA]</scope>
</reference>
<protein>
    <submittedName>
        <fullName evidence="2">Uncharacterized protein</fullName>
    </submittedName>
</protein>
<feature type="coiled-coil region" evidence="1">
    <location>
        <begin position="42"/>
        <end position="76"/>
    </location>
</feature>
<dbReference type="AlphaFoldDB" id="A0ABD1WSQ1"/>
<name>A0ABD1WSQ1_9LAMI</name>
<dbReference type="EMBL" id="JBFOLJ010000002">
    <property type="protein sequence ID" value="KAL2552731.1"/>
    <property type="molecule type" value="Genomic_DNA"/>
</dbReference>
<keyword evidence="1" id="KW-0175">Coiled coil</keyword>
<proteinExistence type="predicted"/>
<evidence type="ECO:0000313" key="3">
    <source>
        <dbReference type="Proteomes" id="UP001604277"/>
    </source>
</evidence>
<accession>A0ABD1WSQ1</accession>
<evidence type="ECO:0000256" key="1">
    <source>
        <dbReference type="SAM" id="Coils"/>
    </source>
</evidence>
<organism evidence="2 3">
    <name type="scientific">Forsythia ovata</name>
    <dbReference type="NCBI Taxonomy" id="205694"/>
    <lineage>
        <taxon>Eukaryota</taxon>
        <taxon>Viridiplantae</taxon>
        <taxon>Streptophyta</taxon>
        <taxon>Embryophyta</taxon>
        <taxon>Tracheophyta</taxon>
        <taxon>Spermatophyta</taxon>
        <taxon>Magnoliopsida</taxon>
        <taxon>eudicotyledons</taxon>
        <taxon>Gunneridae</taxon>
        <taxon>Pentapetalae</taxon>
        <taxon>asterids</taxon>
        <taxon>lamiids</taxon>
        <taxon>Lamiales</taxon>
        <taxon>Oleaceae</taxon>
        <taxon>Forsythieae</taxon>
        <taxon>Forsythia</taxon>
    </lineage>
</organism>
<comment type="caution">
    <text evidence="2">The sequence shown here is derived from an EMBL/GenBank/DDBJ whole genome shotgun (WGS) entry which is preliminary data.</text>
</comment>
<gene>
    <name evidence="2" type="ORF">Fot_06350</name>
</gene>
<dbReference type="Proteomes" id="UP001604277">
    <property type="component" value="Unassembled WGS sequence"/>
</dbReference>
<sequence>MTVRQRSHLAKSHFTWAFVLMQDQNHKCDNLSTTTKHYGIEVDDYNNKVDDLTSLSKLLEAEIEMRSKEVEEYKKNHEVERLKAYIHCLVTNFVTARAQPEKREEKLRQ</sequence>
<evidence type="ECO:0000313" key="2">
    <source>
        <dbReference type="EMBL" id="KAL2552731.1"/>
    </source>
</evidence>
<keyword evidence="3" id="KW-1185">Reference proteome</keyword>